<dbReference type="GeneID" id="87843898"/>
<feature type="compositionally biased region" description="Polar residues" evidence="1">
    <location>
        <begin position="403"/>
        <end position="425"/>
    </location>
</feature>
<organism evidence="2 3">
    <name type="scientific">Chaetomium fimeti</name>
    <dbReference type="NCBI Taxonomy" id="1854472"/>
    <lineage>
        <taxon>Eukaryota</taxon>
        <taxon>Fungi</taxon>
        <taxon>Dikarya</taxon>
        <taxon>Ascomycota</taxon>
        <taxon>Pezizomycotina</taxon>
        <taxon>Sordariomycetes</taxon>
        <taxon>Sordariomycetidae</taxon>
        <taxon>Sordariales</taxon>
        <taxon>Chaetomiaceae</taxon>
        <taxon>Chaetomium</taxon>
    </lineage>
</organism>
<evidence type="ECO:0000313" key="3">
    <source>
        <dbReference type="Proteomes" id="UP001278766"/>
    </source>
</evidence>
<reference evidence="2" key="2">
    <citation type="submission" date="2023-06" db="EMBL/GenBank/DDBJ databases">
        <authorList>
            <consortium name="Lawrence Berkeley National Laboratory"/>
            <person name="Haridas S."/>
            <person name="Hensen N."/>
            <person name="Bonometti L."/>
            <person name="Westerberg I."/>
            <person name="Brannstrom I.O."/>
            <person name="Guillou S."/>
            <person name="Cros-Aarteil S."/>
            <person name="Calhoun S."/>
            <person name="Kuo A."/>
            <person name="Mondo S."/>
            <person name="Pangilinan J."/>
            <person name="Riley R."/>
            <person name="Labutti K."/>
            <person name="Andreopoulos B."/>
            <person name="Lipzen A."/>
            <person name="Chen C."/>
            <person name="Yanf M."/>
            <person name="Daum C."/>
            <person name="Ng V."/>
            <person name="Clum A."/>
            <person name="Steindorff A."/>
            <person name="Ohm R."/>
            <person name="Martin F."/>
            <person name="Silar P."/>
            <person name="Natvig D."/>
            <person name="Lalanne C."/>
            <person name="Gautier V."/>
            <person name="Ament-Velasquez S.L."/>
            <person name="Kruys A."/>
            <person name="Hutchinson M.I."/>
            <person name="Powell A.J."/>
            <person name="Barry K."/>
            <person name="Miller A.N."/>
            <person name="Grigoriev I.V."/>
            <person name="Debuchy R."/>
            <person name="Gladieux P."/>
            <person name="Thoren M.H."/>
            <person name="Johannesson H."/>
        </authorList>
    </citation>
    <scope>NUCLEOTIDE SEQUENCE</scope>
    <source>
        <strain evidence="2">CBS 168.71</strain>
    </source>
</reference>
<evidence type="ECO:0000256" key="1">
    <source>
        <dbReference type="SAM" id="MobiDB-lite"/>
    </source>
</evidence>
<proteinExistence type="predicted"/>
<reference evidence="2" key="1">
    <citation type="journal article" date="2023" name="Mol. Phylogenet. Evol.">
        <title>Genome-scale phylogeny and comparative genomics of the fungal order Sordariales.</title>
        <authorList>
            <person name="Hensen N."/>
            <person name="Bonometti L."/>
            <person name="Westerberg I."/>
            <person name="Brannstrom I.O."/>
            <person name="Guillou S."/>
            <person name="Cros-Aarteil S."/>
            <person name="Calhoun S."/>
            <person name="Haridas S."/>
            <person name="Kuo A."/>
            <person name="Mondo S."/>
            <person name="Pangilinan J."/>
            <person name="Riley R."/>
            <person name="LaButti K."/>
            <person name="Andreopoulos B."/>
            <person name="Lipzen A."/>
            <person name="Chen C."/>
            <person name="Yan M."/>
            <person name="Daum C."/>
            <person name="Ng V."/>
            <person name="Clum A."/>
            <person name="Steindorff A."/>
            <person name="Ohm R.A."/>
            <person name="Martin F."/>
            <person name="Silar P."/>
            <person name="Natvig D.O."/>
            <person name="Lalanne C."/>
            <person name="Gautier V."/>
            <person name="Ament-Velasquez S.L."/>
            <person name="Kruys A."/>
            <person name="Hutchinson M.I."/>
            <person name="Powell A.J."/>
            <person name="Barry K."/>
            <person name="Miller A.N."/>
            <person name="Grigoriev I.V."/>
            <person name="Debuchy R."/>
            <person name="Gladieux P."/>
            <person name="Hiltunen Thoren M."/>
            <person name="Johannesson H."/>
        </authorList>
    </citation>
    <scope>NUCLEOTIDE SEQUENCE</scope>
    <source>
        <strain evidence="2">CBS 168.71</strain>
    </source>
</reference>
<dbReference type="Proteomes" id="UP001278766">
    <property type="component" value="Unassembled WGS sequence"/>
</dbReference>
<comment type="caution">
    <text evidence="2">The sequence shown here is derived from an EMBL/GenBank/DDBJ whole genome shotgun (WGS) entry which is preliminary data.</text>
</comment>
<keyword evidence="3" id="KW-1185">Reference proteome</keyword>
<sequence length="425" mass="48622">MPLKYTNPFYQPPDTPGQPCQSYCCQRGEEWITHHYILDLYNNGPSPQELEYTGCWKPLTTQVRLLAESMRQAGLVKWQDLSPDTRGRLESWSPVAQELWESDFLAHREGIVQACIWHYLDDNLFSFAPDLEERVLVKPSSPVWEYVRGLRRELNRLGICKSEHDGRIYPIQFSVWSRLTEHLVRGGLGLQRSVAPAHLVAHFKSYHRQFVVDGEHMFPDDPHAEDLDYIGVIDNDTDSYNYVIRRLLRSALRAQVFLHGMPGRYTLRFSPIGSYETSEFPFDEDWMRPANASEVPPTRRGEQPDEPLPPVQLVSQPMLVASGLDGLSFDREFSLVTHMEVITPWTFGGPEAKEFLRPGYEKGWELLPAEVRNARMWPRIREAAARYDGEGKEGDNMPKTPGTDDQTAESPTAANAGESTNQETD</sequence>
<protein>
    <submittedName>
        <fullName evidence="2">Uncharacterized protein</fullName>
    </submittedName>
</protein>
<accession>A0AAE0H7B1</accession>
<dbReference type="EMBL" id="JAUEPN010000011">
    <property type="protein sequence ID" value="KAK3291030.1"/>
    <property type="molecule type" value="Genomic_DNA"/>
</dbReference>
<feature type="compositionally biased region" description="Basic and acidic residues" evidence="1">
    <location>
        <begin position="385"/>
        <end position="396"/>
    </location>
</feature>
<feature type="region of interest" description="Disordered" evidence="1">
    <location>
        <begin position="385"/>
        <end position="425"/>
    </location>
</feature>
<dbReference type="AlphaFoldDB" id="A0AAE0H7B1"/>
<feature type="region of interest" description="Disordered" evidence="1">
    <location>
        <begin position="288"/>
        <end position="309"/>
    </location>
</feature>
<evidence type="ECO:0000313" key="2">
    <source>
        <dbReference type="EMBL" id="KAK3291030.1"/>
    </source>
</evidence>
<name>A0AAE0H7B1_9PEZI</name>
<dbReference type="RefSeq" id="XP_062654544.1">
    <property type="nucleotide sequence ID" value="XM_062806950.1"/>
</dbReference>
<gene>
    <name evidence="2" type="ORF">B0H64DRAFT_446828</name>
</gene>